<feature type="transmembrane region" description="Helical" evidence="2">
    <location>
        <begin position="545"/>
        <end position="563"/>
    </location>
</feature>
<proteinExistence type="predicted"/>
<gene>
    <name evidence="3" type="ORF">EG028_21320</name>
</gene>
<sequence>MGKYIFFICWTLVYSHTIFGQSHGLGFSSHEVVPEKRTSLHLTPGPPVCLRGQTELSFDLEFKPNMETYFGYIVRVITTDHQNIDLVYNQRLAVFHCVIGEKVTGEFRIDTLQLYRGWNTIRISFDKKAGEAVFYSRDKPVCRGKLAIRENTCAHIYFGATNFEGHQTLDLPPMNIKDVRITQDGSLRNFYPLSESQGTSADDTEEKDTAAVRNPVWLKPRHQNWDRVQTIETAGTPSIAFDQQKEVLYIITADSTFRLTFRDMQVRGDALASGHTLLPAGNQSVYDPVRQQIYNVLVDEKKVRRYDTLARRWDNEFTYTELTEYWQANKFVSQLDSSIYIMGGYGQLRYKNLVQRYHFPTHTWETVPVKGEHFMPRYLAALGLNAGGDTAFILGGYGSNTGDQSVNPKYNYELNAYSIRDRTFHTIWRFPEPARQFCFANSLIIDTATREYYTLIYPTDKFNSSLQLIKGSLAEPGYQLMGDSIPYSFYDIRSFADLYYCPVSKKLVAVTLYNAKENTCQIRVHTLDFPPNALVPAATARKKGIGAWWIALPGLLLILIILARRKKTKPGKTAGNTPAFVPSEPTPGQQPERSAVFLFGQFEAFDKEGNDITKLFTPLLKELFLLVLIHTYKDGKGISSEQLFDILWNDKPQKDARNNYSVNIVKLKAILEKAGEWHIGKESGKWKLDVLNQSVQVDYAHFTQLCAQKNVPSRPYIQELLAIVNRGAFLKTVQYEWLDDIKSDISGQVIDLFLQYISTADLHTEAELVLRLTHAIFLFDALNEEALSYRCRSLIILGRHGIAQEAYQKFAKEYKESYGQEFGRSFKEITNQG</sequence>
<dbReference type="InterPro" id="IPR051677">
    <property type="entry name" value="AfsR-DnrI-RedD_regulator"/>
</dbReference>
<keyword evidence="4" id="KW-1185">Reference proteome</keyword>
<reference evidence="4" key="1">
    <citation type="submission" date="2018-11" db="EMBL/GenBank/DDBJ databases">
        <title>Chitinophaga lutea sp.nov., isolate from arsenic contaminated soil.</title>
        <authorList>
            <person name="Zong Y."/>
        </authorList>
    </citation>
    <scope>NUCLEOTIDE SEQUENCE [LARGE SCALE GENOMIC DNA]</scope>
    <source>
        <strain evidence="4">YLT18</strain>
    </source>
</reference>
<comment type="caution">
    <text evidence="3">The sequence shown here is derived from an EMBL/GenBank/DDBJ whole genome shotgun (WGS) entry which is preliminary data.</text>
</comment>
<dbReference type="InterPro" id="IPR015915">
    <property type="entry name" value="Kelch-typ_b-propeller"/>
</dbReference>
<dbReference type="EMBL" id="RMBX01000012">
    <property type="protein sequence ID" value="RPD39155.1"/>
    <property type="molecule type" value="Genomic_DNA"/>
</dbReference>
<evidence type="ECO:0008006" key="5">
    <source>
        <dbReference type="Google" id="ProtNLM"/>
    </source>
</evidence>
<accession>A0A3N4M7H0</accession>
<evidence type="ECO:0000313" key="4">
    <source>
        <dbReference type="Proteomes" id="UP000279089"/>
    </source>
</evidence>
<keyword evidence="2" id="KW-1133">Transmembrane helix</keyword>
<dbReference type="OrthoDB" id="1110630at2"/>
<protein>
    <recommendedName>
        <fullName evidence="5">Galactose oxidase</fullName>
    </recommendedName>
</protein>
<name>A0A3N4M7H0_9BACT</name>
<dbReference type="InterPro" id="IPR006652">
    <property type="entry name" value="Kelch_1"/>
</dbReference>
<dbReference type="GO" id="GO:0003677">
    <property type="term" value="F:DNA binding"/>
    <property type="evidence" value="ECO:0007669"/>
    <property type="project" value="TreeGrafter"/>
</dbReference>
<evidence type="ECO:0000256" key="2">
    <source>
        <dbReference type="SAM" id="Phobius"/>
    </source>
</evidence>
<dbReference type="InterPro" id="IPR036388">
    <property type="entry name" value="WH-like_DNA-bd_sf"/>
</dbReference>
<dbReference type="PANTHER" id="PTHR35807:SF1">
    <property type="entry name" value="TRANSCRIPTIONAL REGULATOR REDD"/>
    <property type="match status" value="1"/>
</dbReference>
<organism evidence="3 4">
    <name type="scientific">Chitinophaga barathri</name>
    <dbReference type="NCBI Taxonomy" id="1647451"/>
    <lineage>
        <taxon>Bacteria</taxon>
        <taxon>Pseudomonadati</taxon>
        <taxon>Bacteroidota</taxon>
        <taxon>Chitinophagia</taxon>
        <taxon>Chitinophagales</taxon>
        <taxon>Chitinophagaceae</taxon>
        <taxon>Chitinophaga</taxon>
    </lineage>
</organism>
<evidence type="ECO:0000256" key="1">
    <source>
        <dbReference type="SAM" id="MobiDB-lite"/>
    </source>
</evidence>
<dbReference type="PANTHER" id="PTHR35807">
    <property type="entry name" value="TRANSCRIPTIONAL REGULATOR REDD-RELATED"/>
    <property type="match status" value="1"/>
</dbReference>
<dbReference type="Pfam" id="PF01344">
    <property type="entry name" value="Kelch_1"/>
    <property type="match status" value="1"/>
</dbReference>
<dbReference type="GO" id="GO:0006355">
    <property type="term" value="P:regulation of DNA-templated transcription"/>
    <property type="evidence" value="ECO:0007669"/>
    <property type="project" value="TreeGrafter"/>
</dbReference>
<dbReference type="Gene3D" id="2.120.10.80">
    <property type="entry name" value="Kelch-type beta propeller"/>
    <property type="match status" value="1"/>
</dbReference>
<dbReference type="Proteomes" id="UP000279089">
    <property type="component" value="Unassembled WGS sequence"/>
</dbReference>
<dbReference type="AlphaFoldDB" id="A0A3N4M7H0"/>
<keyword evidence="2" id="KW-0472">Membrane</keyword>
<dbReference type="SUPFAM" id="SSF117281">
    <property type="entry name" value="Kelch motif"/>
    <property type="match status" value="1"/>
</dbReference>
<dbReference type="Gene3D" id="1.10.10.10">
    <property type="entry name" value="Winged helix-like DNA-binding domain superfamily/Winged helix DNA-binding domain"/>
    <property type="match status" value="1"/>
</dbReference>
<feature type="region of interest" description="Disordered" evidence="1">
    <location>
        <begin position="569"/>
        <end position="589"/>
    </location>
</feature>
<keyword evidence="2" id="KW-0812">Transmembrane</keyword>
<evidence type="ECO:0000313" key="3">
    <source>
        <dbReference type="EMBL" id="RPD39155.1"/>
    </source>
</evidence>